<dbReference type="Proteomes" id="UP000295293">
    <property type="component" value="Unassembled WGS sequence"/>
</dbReference>
<dbReference type="Gene3D" id="2.160.20.10">
    <property type="entry name" value="Single-stranded right-handed beta-helix, Pectin lyase-like"/>
    <property type="match status" value="1"/>
</dbReference>
<comment type="caution">
    <text evidence="6">The sequence shown here is derived from an EMBL/GenBank/DDBJ whole genome shotgun (WGS) entry which is preliminary data.</text>
</comment>
<reference evidence="6 7" key="1">
    <citation type="submission" date="2019-03" db="EMBL/GenBank/DDBJ databases">
        <title>Genomic Encyclopedia of Type Strains, Phase IV (KMG-IV): sequencing the most valuable type-strain genomes for metagenomic binning, comparative biology and taxonomic classification.</title>
        <authorList>
            <person name="Goeker M."/>
        </authorList>
    </citation>
    <scope>NUCLEOTIDE SEQUENCE [LARGE SCALE GENOMIC DNA]</scope>
    <source>
        <strain evidence="6 7">DSM 21667</strain>
    </source>
</reference>
<proteinExistence type="predicted"/>
<feature type="domain" description="Right handed beta helix" evidence="5">
    <location>
        <begin position="292"/>
        <end position="455"/>
    </location>
</feature>
<evidence type="ECO:0000256" key="2">
    <source>
        <dbReference type="ARBA" id="ARBA00022525"/>
    </source>
</evidence>
<evidence type="ECO:0000256" key="4">
    <source>
        <dbReference type="SAM" id="SignalP"/>
    </source>
</evidence>
<dbReference type="SMR" id="A0A4R6YWY2"/>
<dbReference type="SUPFAM" id="SSF51126">
    <property type="entry name" value="Pectin lyase-like"/>
    <property type="match status" value="1"/>
</dbReference>
<organism evidence="6 7">
    <name type="scientific">Tahibacter aquaticus</name>
    <dbReference type="NCBI Taxonomy" id="520092"/>
    <lineage>
        <taxon>Bacteria</taxon>
        <taxon>Pseudomonadati</taxon>
        <taxon>Pseudomonadota</taxon>
        <taxon>Gammaproteobacteria</taxon>
        <taxon>Lysobacterales</taxon>
        <taxon>Rhodanobacteraceae</taxon>
        <taxon>Tahibacter</taxon>
    </lineage>
</organism>
<comment type="subcellular location">
    <subcellularLocation>
        <location evidence="1">Secreted</location>
    </subcellularLocation>
</comment>
<accession>A0A4R6YWY2</accession>
<dbReference type="RefSeq" id="WP_166654078.1">
    <property type="nucleotide sequence ID" value="NZ_SNZH01000007.1"/>
</dbReference>
<evidence type="ECO:0000313" key="7">
    <source>
        <dbReference type="Proteomes" id="UP000295293"/>
    </source>
</evidence>
<dbReference type="InterPro" id="IPR006626">
    <property type="entry name" value="PbH1"/>
</dbReference>
<dbReference type="AlphaFoldDB" id="A0A4R6YWY2"/>
<dbReference type="Pfam" id="PF13229">
    <property type="entry name" value="Beta_helix"/>
    <property type="match status" value="1"/>
</dbReference>
<keyword evidence="7" id="KW-1185">Reference proteome</keyword>
<feature type="signal peptide" evidence="4">
    <location>
        <begin position="1"/>
        <end position="24"/>
    </location>
</feature>
<keyword evidence="2" id="KW-0964">Secreted</keyword>
<keyword evidence="3 4" id="KW-0732">Signal</keyword>
<dbReference type="InterPro" id="IPR011050">
    <property type="entry name" value="Pectin_lyase_fold/virulence"/>
</dbReference>
<dbReference type="InterPro" id="IPR039448">
    <property type="entry name" value="Beta_helix"/>
</dbReference>
<dbReference type="InterPro" id="IPR012334">
    <property type="entry name" value="Pectin_lyas_fold"/>
</dbReference>
<evidence type="ECO:0000256" key="3">
    <source>
        <dbReference type="ARBA" id="ARBA00022729"/>
    </source>
</evidence>
<sequence>MLHCRQQRLPWCLALALSCVPAWAQNAATLVALEGYGNLETGGAVVTLSGDSDRDASVALEWRRSGEPAYRAAQPLLRIDATHMAGSLFALEPGTNYDIRVTLSDPDGVSGNAVASSSLATRADTLVEPSLRQLYVSPTGNDSADGLTAATAVKTIQRGANLAQAGDVVNIAPGGYYESVSLPRSGTALQPIVFRGSSDGGNSVLVGAEFFHNSNSWEASQGVYRRADAVGSWHVLSDRQRLYRYTSLADLQALSAGAPGGFYYGGGFLYLKLADGSSPAAHSIGVARLENGFVADGRAFIRIENLEIAYFGSTEYGKGIYLRQSSDVIVRNNRIHDIGSAGVWVKGGSRHRIEDNDFFDTSIPGWPWDKVKASSAENNGVIFTDDIGRGNLVRRNRFDGWFNGIGPCGSLAPPAGVTNETDVYRNRFRHHNDDALEPEGYCTNVRLFENSIRDSHMAFAVAPAAPGPTWIVRNVGYDIGNTRTSLSDGYISSALKINSGFSEPVGPVLLYHNSFVTTVANTESMYLLNPGNSTFIRSRNNIYAATRDVLNKVNPVVLDWNYDVLHTTAANRLVRWLGTSYTMLAAWQAATQQELDGVVGAPNLVAAAAGDYRLGPGSAAIDRGVALAGINDGYVGAAPDAGALEFDADRIFADAFNRRRGPPPIP</sequence>
<name>A0A4R6YWY2_9GAMM</name>
<evidence type="ECO:0000256" key="1">
    <source>
        <dbReference type="ARBA" id="ARBA00004613"/>
    </source>
</evidence>
<dbReference type="GO" id="GO:0016837">
    <property type="term" value="F:carbon-oxygen lyase activity, acting on polysaccharides"/>
    <property type="evidence" value="ECO:0007669"/>
    <property type="project" value="TreeGrafter"/>
</dbReference>
<dbReference type="PROSITE" id="PS51257">
    <property type="entry name" value="PROKAR_LIPOPROTEIN"/>
    <property type="match status" value="1"/>
</dbReference>
<evidence type="ECO:0000259" key="5">
    <source>
        <dbReference type="Pfam" id="PF13229"/>
    </source>
</evidence>
<dbReference type="EMBL" id="SNZH01000007">
    <property type="protein sequence ID" value="TDR43301.1"/>
    <property type="molecule type" value="Genomic_DNA"/>
</dbReference>
<dbReference type="PANTHER" id="PTHR40088:SF2">
    <property type="entry name" value="SECRETED SUGAR HYDROLASE"/>
    <property type="match status" value="1"/>
</dbReference>
<dbReference type="GO" id="GO:0005576">
    <property type="term" value="C:extracellular region"/>
    <property type="evidence" value="ECO:0007669"/>
    <property type="project" value="UniProtKB-SubCell"/>
</dbReference>
<gene>
    <name evidence="6" type="ORF">DFR29_107315</name>
</gene>
<dbReference type="SMART" id="SM00710">
    <property type="entry name" value="PbH1"/>
    <property type="match status" value="4"/>
</dbReference>
<protein>
    <submittedName>
        <fullName evidence="6">Parallel beta-helix repeat protein</fullName>
    </submittedName>
</protein>
<dbReference type="InterPro" id="IPR052052">
    <property type="entry name" value="Polysaccharide_Lyase_9"/>
</dbReference>
<evidence type="ECO:0000313" key="6">
    <source>
        <dbReference type="EMBL" id="TDR43301.1"/>
    </source>
</evidence>
<dbReference type="PANTHER" id="PTHR40088">
    <property type="entry name" value="PECTATE LYASE (EUROFUNG)"/>
    <property type="match status" value="1"/>
</dbReference>
<feature type="chain" id="PRO_5020519238" evidence="4">
    <location>
        <begin position="25"/>
        <end position="666"/>
    </location>
</feature>